<feature type="transmembrane region" description="Helical" evidence="1">
    <location>
        <begin position="370"/>
        <end position="392"/>
    </location>
</feature>
<name>A0A1J4KTF2_9EUKA</name>
<feature type="transmembrane region" description="Helical" evidence="1">
    <location>
        <begin position="136"/>
        <end position="154"/>
    </location>
</feature>
<feature type="transmembrane region" description="Helical" evidence="1">
    <location>
        <begin position="59"/>
        <end position="76"/>
    </location>
</feature>
<feature type="transmembrane region" description="Helical" evidence="1">
    <location>
        <begin position="88"/>
        <end position="115"/>
    </location>
</feature>
<keyword evidence="3" id="KW-1185">Reference proteome</keyword>
<feature type="transmembrane region" description="Helical" evidence="1">
    <location>
        <begin position="398"/>
        <end position="421"/>
    </location>
</feature>
<gene>
    <name evidence="2" type="ORF">TRFO_03236</name>
</gene>
<feature type="transmembrane region" description="Helical" evidence="1">
    <location>
        <begin position="203"/>
        <end position="227"/>
    </location>
</feature>
<feature type="transmembrane region" description="Helical" evidence="1">
    <location>
        <begin position="329"/>
        <end position="349"/>
    </location>
</feature>
<dbReference type="AlphaFoldDB" id="A0A1J4KTF2"/>
<evidence type="ECO:0008006" key="4">
    <source>
        <dbReference type="Google" id="ProtNLM"/>
    </source>
</evidence>
<dbReference type="Proteomes" id="UP000179807">
    <property type="component" value="Unassembled WGS sequence"/>
</dbReference>
<dbReference type="GeneID" id="94825870"/>
<comment type="caution">
    <text evidence="2">The sequence shown here is derived from an EMBL/GenBank/DDBJ whole genome shotgun (WGS) entry which is preliminary data.</text>
</comment>
<evidence type="ECO:0000313" key="3">
    <source>
        <dbReference type="Proteomes" id="UP000179807"/>
    </source>
</evidence>
<feature type="transmembrane region" description="Helical" evidence="1">
    <location>
        <begin position="433"/>
        <end position="453"/>
    </location>
</feature>
<keyword evidence="1" id="KW-1133">Transmembrane helix</keyword>
<dbReference type="EMBL" id="MLAK01000421">
    <property type="protein sequence ID" value="OHT14168.1"/>
    <property type="molecule type" value="Genomic_DNA"/>
</dbReference>
<reference evidence="2" key="1">
    <citation type="submission" date="2016-10" db="EMBL/GenBank/DDBJ databases">
        <authorList>
            <person name="Benchimol M."/>
            <person name="Almeida L.G."/>
            <person name="Vasconcelos A.T."/>
            <person name="Perreira-Neves A."/>
            <person name="Rosa I.A."/>
            <person name="Tasca T."/>
            <person name="Bogo M.R."/>
            <person name="de Souza W."/>
        </authorList>
    </citation>
    <scope>NUCLEOTIDE SEQUENCE [LARGE SCALE GENOMIC DNA]</scope>
    <source>
        <strain evidence="2">K</strain>
    </source>
</reference>
<dbReference type="VEuPathDB" id="TrichDB:TRFO_03236"/>
<feature type="transmembrane region" description="Helical" evidence="1">
    <location>
        <begin position="287"/>
        <end position="309"/>
    </location>
</feature>
<evidence type="ECO:0000313" key="2">
    <source>
        <dbReference type="EMBL" id="OHT14168.1"/>
    </source>
</evidence>
<keyword evidence="1" id="KW-0472">Membrane</keyword>
<keyword evidence="1" id="KW-0812">Transmembrane</keyword>
<sequence length="469" mass="55347">MTIIDFSIEVYLIFFDNLIVAVDMDEKPKHEEQMTNISFFTFHKRKDSLIYRKDSRNQTFDMFSATVILLGCAYGTDPFFFGGGFDCGFGLMIFLVTFVFALVIFSYFLMMKCWIYGVTFSYRTLWETTISKRLSFLPDLFIFLNYLSWVLYYYDEAYWMFIEIMNYFFPGRPKWVDSKFFVNYAITALTSLNIIFQKELSGFFYMSIIKIVSITVATEINVLKLVTRLNDQTFSINANIINRPNNFAKICAFIAYAVGVFGNNALIEHIVQFVSKPTYKRITISYIIAEILSFTYIMSNSFCSIFMFSHSSFYENFLFYYDPNEPGAIVTKICCYIFLLTTIYPFQWLASRHLTQIFSSSWELSNWQEIWFIPQCFACLVTILMSTAWTYMSTYVGLFANFFMMAGYIMLYYILPPIFFLRLFKQETRKMPWTISSLFLLIVGIFLFSYTLVNNFIELVRWARPIGYD</sequence>
<organism evidence="2 3">
    <name type="scientific">Tritrichomonas foetus</name>
    <dbReference type="NCBI Taxonomy" id="1144522"/>
    <lineage>
        <taxon>Eukaryota</taxon>
        <taxon>Metamonada</taxon>
        <taxon>Parabasalia</taxon>
        <taxon>Tritrichomonadida</taxon>
        <taxon>Tritrichomonadidae</taxon>
        <taxon>Tritrichomonas</taxon>
    </lineage>
</organism>
<protein>
    <recommendedName>
        <fullName evidence="4">Transmembrane amino acid transporter protein</fullName>
    </recommendedName>
</protein>
<proteinExistence type="predicted"/>
<accession>A0A1J4KTF2</accession>
<evidence type="ECO:0000256" key="1">
    <source>
        <dbReference type="SAM" id="Phobius"/>
    </source>
</evidence>
<dbReference type="RefSeq" id="XP_068367304.1">
    <property type="nucleotide sequence ID" value="XM_068491166.1"/>
</dbReference>